<dbReference type="OMA" id="ATCEFED"/>
<dbReference type="InterPro" id="IPR002110">
    <property type="entry name" value="Ankyrin_rpt"/>
</dbReference>
<proteinExistence type="predicted"/>
<evidence type="ECO:0000256" key="2">
    <source>
        <dbReference type="ARBA" id="ARBA00023043"/>
    </source>
</evidence>
<evidence type="ECO:0000256" key="1">
    <source>
        <dbReference type="ARBA" id="ARBA00022737"/>
    </source>
</evidence>
<keyword evidence="2 3" id="KW-0040">ANK repeat</keyword>
<keyword evidence="5" id="KW-1185">Reference proteome</keyword>
<dbReference type="PROSITE" id="PS50297">
    <property type="entry name" value="ANK_REP_REGION"/>
    <property type="match status" value="1"/>
</dbReference>
<feature type="non-terminal residue" evidence="4">
    <location>
        <position position="1"/>
    </location>
</feature>
<dbReference type="InterPro" id="IPR050745">
    <property type="entry name" value="Multifunctional_regulatory"/>
</dbReference>
<feature type="repeat" description="ANK" evidence="3">
    <location>
        <begin position="120"/>
        <end position="152"/>
    </location>
</feature>
<sequence>SQKQDALEAAFKAGHDRIVSQIISYGIDLNVRLFGYKFESPLGWAIDHRKLYLLLLQRCPGRVDLTRALGRAVDQQDRAVVELLLANGARCDFEEEDRPLPFNPGADGGCCFGVISLEEEFIPPLVRAVKMGDVSLVRLLLRNGANANVGYHDLYAGLMFKHIKFGCGRVIQLAMELKRHECIKLLLAAGADISLAQPVWRVPGHGCWEVTRLFYQATMSKLRAVVESAKEA</sequence>
<dbReference type="Gene3D" id="1.25.40.20">
    <property type="entry name" value="Ankyrin repeat-containing domain"/>
    <property type="match status" value="1"/>
</dbReference>
<comment type="caution">
    <text evidence="4">The sequence shown here is derived from an EMBL/GenBank/DDBJ whole genome shotgun (WGS) entry which is preliminary data.</text>
</comment>
<dbReference type="InterPro" id="IPR036770">
    <property type="entry name" value="Ankyrin_rpt-contain_sf"/>
</dbReference>
<evidence type="ECO:0000313" key="5">
    <source>
        <dbReference type="Proteomes" id="UP000005426"/>
    </source>
</evidence>
<accession>G9NHT0</accession>
<dbReference type="PROSITE" id="PS50088">
    <property type="entry name" value="ANK_REPEAT"/>
    <property type="match status" value="1"/>
</dbReference>
<dbReference type="AlphaFoldDB" id="G9NHT0"/>
<dbReference type="HOGENOM" id="CLU_083684_0_0_1"/>
<dbReference type="SUPFAM" id="SSF48403">
    <property type="entry name" value="Ankyrin repeat"/>
    <property type="match status" value="1"/>
</dbReference>
<dbReference type="PANTHER" id="PTHR24189:SF50">
    <property type="entry name" value="ANKYRIN REPEAT AND SOCS BOX PROTEIN 2"/>
    <property type="match status" value="1"/>
</dbReference>
<dbReference type="Pfam" id="PF00023">
    <property type="entry name" value="Ank"/>
    <property type="match status" value="1"/>
</dbReference>
<name>G9NHT0_HYPAI</name>
<dbReference type="STRING" id="452589.G9NHT0"/>
<evidence type="ECO:0000256" key="3">
    <source>
        <dbReference type="PROSITE-ProRule" id="PRU00023"/>
    </source>
</evidence>
<reference evidence="4 5" key="1">
    <citation type="journal article" date="2011" name="Genome Biol.">
        <title>Comparative genome sequence analysis underscores mycoparasitism as the ancestral life style of Trichoderma.</title>
        <authorList>
            <person name="Kubicek C.P."/>
            <person name="Herrera-Estrella A."/>
            <person name="Seidl-Seiboth V."/>
            <person name="Martinez D.A."/>
            <person name="Druzhinina I.S."/>
            <person name="Thon M."/>
            <person name="Zeilinger S."/>
            <person name="Casas-Flores S."/>
            <person name="Horwitz B.A."/>
            <person name="Mukherjee P.K."/>
            <person name="Mukherjee M."/>
            <person name="Kredics L."/>
            <person name="Alcaraz L.D."/>
            <person name="Aerts A."/>
            <person name="Antal Z."/>
            <person name="Atanasova L."/>
            <person name="Cervantes-Badillo M.G."/>
            <person name="Challacombe J."/>
            <person name="Chertkov O."/>
            <person name="McCluskey K."/>
            <person name="Coulpier F."/>
            <person name="Deshpande N."/>
            <person name="von Doehren H."/>
            <person name="Ebbole D.J."/>
            <person name="Esquivel-Naranjo E.U."/>
            <person name="Fekete E."/>
            <person name="Flipphi M."/>
            <person name="Glaser F."/>
            <person name="Gomez-Rodriguez E.Y."/>
            <person name="Gruber S."/>
            <person name="Han C."/>
            <person name="Henrissat B."/>
            <person name="Hermosa R."/>
            <person name="Hernandez-Onate M."/>
            <person name="Karaffa L."/>
            <person name="Kosti I."/>
            <person name="Le Crom S."/>
            <person name="Lindquist E."/>
            <person name="Lucas S."/>
            <person name="Luebeck M."/>
            <person name="Luebeck P.S."/>
            <person name="Margeot A."/>
            <person name="Metz B."/>
            <person name="Misra M."/>
            <person name="Nevalainen H."/>
            <person name="Omann M."/>
            <person name="Packer N."/>
            <person name="Perrone G."/>
            <person name="Uresti-Rivera E.E."/>
            <person name="Salamov A."/>
            <person name="Schmoll M."/>
            <person name="Seiboth B."/>
            <person name="Shapiro H."/>
            <person name="Sukno S."/>
            <person name="Tamayo-Ramos J.A."/>
            <person name="Tisch D."/>
            <person name="Wiest A."/>
            <person name="Wilkinson H.H."/>
            <person name="Zhang M."/>
            <person name="Coutinho P.M."/>
            <person name="Kenerley C.M."/>
            <person name="Monte E."/>
            <person name="Baker S.E."/>
            <person name="Grigoriev I.V."/>
        </authorList>
    </citation>
    <scope>NUCLEOTIDE SEQUENCE [LARGE SCALE GENOMIC DNA]</scope>
    <source>
        <strain evidence="5">ATCC 20476 / IMI 206040</strain>
    </source>
</reference>
<evidence type="ECO:0000313" key="4">
    <source>
        <dbReference type="EMBL" id="EHK49813.1"/>
    </source>
</evidence>
<keyword evidence="1" id="KW-0677">Repeat</keyword>
<protein>
    <submittedName>
        <fullName evidence="4">Uncharacterized protein</fullName>
    </submittedName>
</protein>
<dbReference type="PANTHER" id="PTHR24189">
    <property type="entry name" value="MYOTROPHIN"/>
    <property type="match status" value="1"/>
</dbReference>
<gene>
    <name evidence="4" type="ORF">TRIATDRAFT_51468</name>
</gene>
<dbReference type="EMBL" id="ABDG02000015">
    <property type="protein sequence ID" value="EHK49813.1"/>
    <property type="molecule type" value="Genomic_DNA"/>
</dbReference>
<dbReference type="Proteomes" id="UP000005426">
    <property type="component" value="Unassembled WGS sequence"/>
</dbReference>
<organism evidence="4 5">
    <name type="scientific">Hypocrea atroviridis (strain ATCC 20476 / IMI 206040)</name>
    <name type="common">Trichoderma atroviride</name>
    <dbReference type="NCBI Taxonomy" id="452589"/>
    <lineage>
        <taxon>Eukaryota</taxon>
        <taxon>Fungi</taxon>
        <taxon>Dikarya</taxon>
        <taxon>Ascomycota</taxon>
        <taxon>Pezizomycotina</taxon>
        <taxon>Sordariomycetes</taxon>
        <taxon>Hypocreomycetidae</taxon>
        <taxon>Hypocreales</taxon>
        <taxon>Hypocreaceae</taxon>
        <taxon>Trichoderma</taxon>
    </lineage>
</organism>
<dbReference type="OrthoDB" id="1278353at2759"/>
<dbReference type="eggNOG" id="ENOG502SUBJ">
    <property type="taxonomic scope" value="Eukaryota"/>
</dbReference>
<dbReference type="SMART" id="SM00248">
    <property type="entry name" value="ANK"/>
    <property type="match status" value="4"/>
</dbReference>